<evidence type="ECO:0000313" key="2">
    <source>
        <dbReference type="Proteomes" id="UP001165960"/>
    </source>
</evidence>
<organism evidence="1 2">
    <name type="scientific">Entomophthora muscae</name>
    <dbReference type="NCBI Taxonomy" id="34485"/>
    <lineage>
        <taxon>Eukaryota</taxon>
        <taxon>Fungi</taxon>
        <taxon>Fungi incertae sedis</taxon>
        <taxon>Zoopagomycota</taxon>
        <taxon>Entomophthoromycotina</taxon>
        <taxon>Entomophthoromycetes</taxon>
        <taxon>Entomophthorales</taxon>
        <taxon>Entomophthoraceae</taxon>
        <taxon>Entomophthora</taxon>
    </lineage>
</organism>
<proteinExistence type="predicted"/>
<reference evidence="1" key="1">
    <citation type="submission" date="2022-04" db="EMBL/GenBank/DDBJ databases">
        <title>Genome of the entomopathogenic fungus Entomophthora muscae.</title>
        <authorList>
            <person name="Elya C."/>
            <person name="Lovett B.R."/>
            <person name="Lee E."/>
            <person name="Macias A.M."/>
            <person name="Hajek A.E."/>
            <person name="De Bivort B.L."/>
            <person name="Kasson M.T."/>
            <person name="De Fine Licht H.H."/>
            <person name="Stajich J.E."/>
        </authorList>
    </citation>
    <scope>NUCLEOTIDE SEQUENCE</scope>
    <source>
        <strain evidence="1">Berkeley</strain>
    </source>
</reference>
<protein>
    <submittedName>
        <fullName evidence="1">Uncharacterized protein</fullName>
    </submittedName>
</protein>
<name>A0ACC2T9B6_9FUNG</name>
<comment type="caution">
    <text evidence="1">The sequence shown here is derived from an EMBL/GenBank/DDBJ whole genome shotgun (WGS) entry which is preliminary data.</text>
</comment>
<sequence length="79" mass="8939">MERASEAATGFLRGDAETIKSKSTTWSSKRFFKGLQFLKLDKDLCLEILMAIWNFIGVERVDKVLKVSFGGKRDILPVT</sequence>
<dbReference type="Proteomes" id="UP001165960">
    <property type="component" value="Unassembled WGS sequence"/>
</dbReference>
<gene>
    <name evidence="1" type="ORF">DSO57_1039440</name>
</gene>
<evidence type="ECO:0000313" key="1">
    <source>
        <dbReference type="EMBL" id="KAJ9071195.1"/>
    </source>
</evidence>
<keyword evidence="2" id="KW-1185">Reference proteome</keyword>
<accession>A0ACC2T9B6</accession>
<dbReference type="EMBL" id="QTSX02003501">
    <property type="protein sequence ID" value="KAJ9071195.1"/>
    <property type="molecule type" value="Genomic_DNA"/>
</dbReference>